<dbReference type="PANTHER" id="PTHR15549">
    <property type="entry name" value="PAIRED IMMUNOGLOBULIN-LIKE TYPE 2 RECEPTOR"/>
    <property type="match status" value="1"/>
</dbReference>
<proteinExistence type="predicted"/>
<feature type="region of interest" description="Disordered" evidence="5">
    <location>
        <begin position="131"/>
        <end position="181"/>
    </location>
</feature>
<feature type="compositionally biased region" description="Low complexity" evidence="5">
    <location>
        <begin position="147"/>
        <end position="172"/>
    </location>
</feature>
<dbReference type="EMBL" id="NKHZ01000045">
    <property type="protein sequence ID" value="PNS18129.1"/>
    <property type="molecule type" value="Genomic_DNA"/>
</dbReference>
<evidence type="ECO:0000256" key="5">
    <source>
        <dbReference type="SAM" id="MobiDB-lite"/>
    </source>
</evidence>
<comment type="caution">
    <text evidence="8">The sequence shown here is derived from an EMBL/GenBank/DDBJ whole genome shotgun (WGS) entry which is preliminary data.</text>
</comment>
<evidence type="ECO:0000256" key="4">
    <source>
        <dbReference type="ARBA" id="ARBA00023136"/>
    </source>
</evidence>
<reference evidence="8 9" key="1">
    <citation type="submission" date="2017-06" db="EMBL/GenBank/DDBJ databases">
        <title>Draft genome sequence of a variant of Elsinoe murrayae.</title>
        <authorList>
            <person name="Cheng Q."/>
        </authorList>
    </citation>
    <scope>NUCLEOTIDE SEQUENCE [LARGE SCALE GENOMIC DNA]</scope>
    <source>
        <strain evidence="8 9">CQ-2017a</strain>
    </source>
</reference>
<evidence type="ECO:0000256" key="2">
    <source>
        <dbReference type="ARBA" id="ARBA00022692"/>
    </source>
</evidence>
<dbReference type="STRING" id="2082308.A0A2K1QT10"/>
<dbReference type="OrthoDB" id="4500576at2759"/>
<sequence>MLRLLLLVTALSLHILAQTTALPKVSDDWVQPQWPDGTTLLTSGQAYELRWTANITRWFPGYAPSANVTNVTLWVTGAYNFQYAHKITPFVDLTSQVGTRWIVNIPSEELEATQDWTFRFLPANLTFFGGPRSEQVSSPQLRIRANTTSTSPPARTGPPTTAPSTSVPSFSPTPIPSSGGGLSPGATAGIAIGTAALALLLAGAAWFLLRRRRHRRRRARENDPKLDPAGRAPEMSAYHDNATGFSHQLGHQHNPSNGSDYFNSYGQNSHTHHSGTFSGSTLSSKPGSGNLPAYPMTPGSGAGVLTPGSENHPGSQAGFYAPTPTEKAEQAQQEMGVPDGTVVTPSEMTGTVVERSELEAPLRGLFRDQGAERRRD</sequence>
<feature type="signal peptide" evidence="7">
    <location>
        <begin position="1"/>
        <end position="21"/>
    </location>
</feature>
<dbReference type="GO" id="GO:0016020">
    <property type="term" value="C:membrane"/>
    <property type="evidence" value="ECO:0007669"/>
    <property type="project" value="UniProtKB-SubCell"/>
</dbReference>
<organism evidence="8 9">
    <name type="scientific">Sphaceloma murrayae</name>
    <dbReference type="NCBI Taxonomy" id="2082308"/>
    <lineage>
        <taxon>Eukaryota</taxon>
        <taxon>Fungi</taxon>
        <taxon>Dikarya</taxon>
        <taxon>Ascomycota</taxon>
        <taxon>Pezizomycotina</taxon>
        <taxon>Dothideomycetes</taxon>
        <taxon>Dothideomycetidae</taxon>
        <taxon>Myriangiales</taxon>
        <taxon>Elsinoaceae</taxon>
        <taxon>Sphaceloma</taxon>
    </lineage>
</organism>
<evidence type="ECO:0000313" key="8">
    <source>
        <dbReference type="EMBL" id="PNS18129.1"/>
    </source>
</evidence>
<feature type="compositionally biased region" description="Low complexity" evidence="5">
    <location>
        <begin position="274"/>
        <end position="284"/>
    </location>
</feature>
<keyword evidence="3 6" id="KW-1133">Transmembrane helix</keyword>
<protein>
    <submittedName>
        <fullName evidence="8">Uncharacterized protein</fullName>
    </submittedName>
</protein>
<dbReference type="InParanoid" id="A0A2K1QT10"/>
<accession>A0A2K1QT10</accession>
<gene>
    <name evidence="8" type="ORF">CAC42_3574</name>
</gene>
<keyword evidence="4 6" id="KW-0472">Membrane</keyword>
<evidence type="ECO:0000256" key="7">
    <source>
        <dbReference type="SAM" id="SignalP"/>
    </source>
</evidence>
<feature type="transmembrane region" description="Helical" evidence="6">
    <location>
        <begin position="186"/>
        <end position="209"/>
    </location>
</feature>
<evidence type="ECO:0000256" key="1">
    <source>
        <dbReference type="ARBA" id="ARBA00004167"/>
    </source>
</evidence>
<keyword evidence="2 6" id="KW-0812">Transmembrane</keyword>
<evidence type="ECO:0000256" key="6">
    <source>
        <dbReference type="SAM" id="Phobius"/>
    </source>
</evidence>
<evidence type="ECO:0000256" key="3">
    <source>
        <dbReference type="ARBA" id="ARBA00022989"/>
    </source>
</evidence>
<dbReference type="AlphaFoldDB" id="A0A2K1QT10"/>
<feature type="region of interest" description="Disordered" evidence="5">
    <location>
        <begin position="265"/>
        <end position="310"/>
    </location>
</feature>
<comment type="subcellular location">
    <subcellularLocation>
        <location evidence="1">Membrane</location>
        <topology evidence="1">Single-pass membrane protein</topology>
    </subcellularLocation>
</comment>
<keyword evidence="9" id="KW-1185">Reference proteome</keyword>
<feature type="chain" id="PRO_5014456634" evidence="7">
    <location>
        <begin position="22"/>
        <end position="376"/>
    </location>
</feature>
<name>A0A2K1QT10_9PEZI</name>
<keyword evidence="7" id="KW-0732">Signal</keyword>
<dbReference type="InterPro" id="IPR051694">
    <property type="entry name" value="Immunoregulatory_rcpt-like"/>
</dbReference>
<dbReference type="GO" id="GO:0071944">
    <property type="term" value="C:cell periphery"/>
    <property type="evidence" value="ECO:0007669"/>
    <property type="project" value="UniProtKB-ARBA"/>
</dbReference>
<evidence type="ECO:0000313" key="9">
    <source>
        <dbReference type="Proteomes" id="UP000243797"/>
    </source>
</evidence>
<dbReference type="Proteomes" id="UP000243797">
    <property type="component" value="Unassembled WGS sequence"/>
</dbReference>